<dbReference type="KEGG" id="hja:BST95_18005"/>
<proteinExistence type="predicted"/>
<organism evidence="1 2">
    <name type="scientific">Halioglobus japonicus</name>
    <dbReference type="NCBI Taxonomy" id="930805"/>
    <lineage>
        <taxon>Bacteria</taxon>
        <taxon>Pseudomonadati</taxon>
        <taxon>Pseudomonadota</taxon>
        <taxon>Gammaproteobacteria</taxon>
        <taxon>Cellvibrionales</taxon>
        <taxon>Halieaceae</taxon>
        <taxon>Halioglobus</taxon>
    </lineage>
</organism>
<evidence type="ECO:0000313" key="2">
    <source>
        <dbReference type="Proteomes" id="UP000235162"/>
    </source>
</evidence>
<reference evidence="1 2" key="1">
    <citation type="submission" date="2018-01" db="EMBL/GenBank/DDBJ databases">
        <title>The draft genome sequence of Halioglobus japonicus S1-36.</title>
        <authorList>
            <person name="Du Z.-J."/>
            <person name="Shi M.-J."/>
        </authorList>
    </citation>
    <scope>NUCLEOTIDE SEQUENCE [LARGE SCALE GENOMIC DNA]</scope>
    <source>
        <strain evidence="1 2">S1-36</strain>
    </source>
</reference>
<dbReference type="EMBL" id="PKUR01000001">
    <property type="protein sequence ID" value="PLW87067.1"/>
    <property type="molecule type" value="Genomic_DNA"/>
</dbReference>
<evidence type="ECO:0000313" key="1">
    <source>
        <dbReference type="EMBL" id="PLW87067.1"/>
    </source>
</evidence>
<keyword evidence="2" id="KW-1185">Reference proteome</keyword>
<comment type="caution">
    <text evidence="1">The sequence shown here is derived from an EMBL/GenBank/DDBJ whole genome shotgun (WGS) entry which is preliminary data.</text>
</comment>
<dbReference type="RefSeq" id="WP_084200810.1">
    <property type="nucleotide sequence ID" value="NZ_BMYL01000001.1"/>
</dbReference>
<dbReference type="Proteomes" id="UP000235162">
    <property type="component" value="Unassembled WGS sequence"/>
</dbReference>
<name>A0AAP8MGI8_9GAMM</name>
<accession>A0AAP8MGI8</accession>
<gene>
    <name evidence="1" type="ORF">C0029_00220</name>
</gene>
<sequence>MASATDARLKVYQATALFSVLFALVGFSYNVWRLEVTEHNNNVREASFELLLQLAELEQVVYAAHYDRDLDRGSPRDGWVKVGLINDLSGSCSEAVVASAAALKSVWSANWAEVAEERTAADAVVAAIDGVRAEVRAVLADLN</sequence>
<dbReference type="AlphaFoldDB" id="A0AAP8MGI8"/>
<protein>
    <submittedName>
        <fullName evidence="1">Uncharacterized protein</fullName>
    </submittedName>
</protein>